<dbReference type="EMBL" id="BAABWH010000001">
    <property type="protein sequence ID" value="GAA6144313.1"/>
    <property type="molecule type" value="Genomic_DNA"/>
</dbReference>
<accession>A0ABP9ZVZ6</accession>
<keyword evidence="4" id="KW-0732">Signal</keyword>
<sequence>MPSYNDNRGYLNSMRRCIGLVLACLFLFGLSSVSQAAVSQASVTPLDMALLKDEVPLAEYAVQVRPANEQSDTLTAMMALDDDQWLPLPKSSRSLGRDYGTTWFRVDLTLTNEDVAANAFLQLDYPHYDFIDVFLIKDGRLLESFYTGDQRGFDSRPIDQRTFLFPLSALNSTGDAQVFFRISTPGPLLIPFSIVTDAEAKIQDRNASLALGLYFGMLIIMFAYNAFISGALRDTAYVYYLVYMASVGVHQLTLQGLGYQYFWPVGNVIPNNFAVALSSALMQATAVVFVIRFIRLYENFGRLERVLGTVLFIFSWILVMGSPFMEYSSFLTVVNVTGAVSVFCGLYIGIVGWQKRVPYARLFAMAWFAYLIFIGWYLLELASLLPTSPFGEHILAIGSVIELTLLSIAFADRINHERDLRLRSQSKLMEVQIAMNAELEEKVRVRTSELEEANRRLEVLSTTDGLTGLFNRRHFDELYEKAYLRACRDRKPLAVLMIDIDHFKQLNDTFGHRFGDLCLIDAGRLIRNTVAGEEAICGRYGGEEFVIILPGCTPDEAQQKAEALRLAFARHTVSDGVNKKVMTISVGLTIDQPVDRSAWEKLLQAADSLLYTAKRNGRNQVAFLKNTGS</sequence>
<evidence type="ECO:0000256" key="1">
    <source>
        <dbReference type="ARBA" id="ARBA00012528"/>
    </source>
</evidence>
<dbReference type="SMART" id="SM00267">
    <property type="entry name" value="GGDEF"/>
    <property type="match status" value="1"/>
</dbReference>
<proteinExistence type="predicted"/>
<dbReference type="Gene3D" id="3.30.70.270">
    <property type="match status" value="1"/>
</dbReference>
<dbReference type="Pfam" id="PF07695">
    <property type="entry name" value="7TMR-DISM_7TM"/>
    <property type="match status" value="1"/>
</dbReference>
<comment type="caution">
    <text evidence="6">The sequence shown here is derived from an EMBL/GenBank/DDBJ whole genome shotgun (WGS) entry which is preliminary data.</text>
</comment>
<dbReference type="Gene3D" id="2.60.40.2380">
    <property type="match status" value="1"/>
</dbReference>
<feature type="signal peptide" evidence="4">
    <location>
        <begin position="1"/>
        <end position="36"/>
    </location>
</feature>
<gene>
    <name evidence="6" type="ORF">NBRC116585_04300</name>
</gene>
<name>A0ABP9ZVZ6_9GAMM</name>
<feature type="transmembrane region" description="Helical" evidence="3">
    <location>
        <begin position="306"/>
        <end position="324"/>
    </location>
</feature>
<feature type="transmembrane region" description="Helical" evidence="3">
    <location>
        <begin position="394"/>
        <end position="411"/>
    </location>
</feature>
<keyword evidence="3" id="KW-1133">Transmembrane helix</keyword>
<dbReference type="EC" id="2.7.7.65" evidence="1"/>
<dbReference type="InterPro" id="IPR050469">
    <property type="entry name" value="Diguanylate_Cyclase"/>
</dbReference>
<feature type="transmembrane region" description="Helical" evidence="3">
    <location>
        <begin position="240"/>
        <end position="261"/>
    </location>
</feature>
<feature type="transmembrane region" description="Helical" evidence="3">
    <location>
        <begin position="362"/>
        <end position="379"/>
    </location>
</feature>
<keyword evidence="3" id="KW-0472">Membrane</keyword>
<feature type="transmembrane region" description="Helical" evidence="3">
    <location>
        <begin position="273"/>
        <end position="294"/>
    </location>
</feature>
<dbReference type="Pfam" id="PF00990">
    <property type="entry name" value="GGDEF"/>
    <property type="match status" value="1"/>
</dbReference>
<organism evidence="6 7">
    <name type="scientific">Thalassolituus maritimus</name>
    <dbReference type="NCBI Taxonomy" id="484498"/>
    <lineage>
        <taxon>Bacteria</taxon>
        <taxon>Pseudomonadati</taxon>
        <taxon>Pseudomonadota</taxon>
        <taxon>Gammaproteobacteria</taxon>
        <taxon>Oceanospirillales</taxon>
        <taxon>Oceanospirillaceae</taxon>
        <taxon>Thalassolituus</taxon>
    </lineage>
</organism>
<dbReference type="InterPro" id="IPR043128">
    <property type="entry name" value="Rev_trsase/Diguanyl_cyclase"/>
</dbReference>
<dbReference type="CDD" id="cd01949">
    <property type="entry name" value="GGDEF"/>
    <property type="match status" value="1"/>
</dbReference>
<evidence type="ECO:0000313" key="6">
    <source>
        <dbReference type="EMBL" id="GAA6144313.1"/>
    </source>
</evidence>
<dbReference type="InterPro" id="IPR011623">
    <property type="entry name" value="7TMR_DISM_rcpt_extracell_dom1"/>
</dbReference>
<dbReference type="RefSeq" id="WP_353293245.1">
    <property type="nucleotide sequence ID" value="NZ_BAABWH010000001.1"/>
</dbReference>
<reference evidence="6 7" key="1">
    <citation type="submission" date="2024-04" db="EMBL/GenBank/DDBJ databases">
        <title>Draft genome sequence of Thalassolituus maritimus NBRC 116585.</title>
        <authorList>
            <person name="Miyakawa T."/>
            <person name="Kusuya Y."/>
            <person name="Miura T."/>
        </authorList>
    </citation>
    <scope>NUCLEOTIDE SEQUENCE [LARGE SCALE GENOMIC DNA]</scope>
    <source>
        <strain evidence="6 7">5NW40-0001</strain>
    </source>
</reference>
<feature type="transmembrane region" description="Helical" evidence="3">
    <location>
        <begin position="209"/>
        <end position="228"/>
    </location>
</feature>
<evidence type="ECO:0000256" key="3">
    <source>
        <dbReference type="SAM" id="Phobius"/>
    </source>
</evidence>
<dbReference type="PANTHER" id="PTHR45138">
    <property type="entry name" value="REGULATORY COMPONENTS OF SENSORY TRANSDUCTION SYSTEM"/>
    <property type="match status" value="1"/>
</dbReference>
<dbReference type="InterPro" id="IPR011622">
    <property type="entry name" value="7TMR_DISM_rcpt_extracell_dom2"/>
</dbReference>
<dbReference type="NCBIfam" id="TIGR00254">
    <property type="entry name" value="GGDEF"/>
    <property type="match status" value="1"/>
</dbReference>
<dbReference type="SUPFAM" id="SSF55073">
    <property type="entry name" value="Nucleotide cyclase"/>
    <property type="match status" value="1"/>
</dbReference>
<dbReference type="PROSITE" id="PS50887">
    <property type="entry name" value="GGDEF"/>
    <property type="match status" value="1"/>
</dbReference>
<feature type="transmembrane region" description="Helical" evidence="3">
    <location>
        <begin position="330"/>
        <end position="350"/>
    </location>
</feature>
<dbReference type="InterPro" id="IPR000160">
    <property type="entry name" value="GGDEF_dom"/>
</dbReference>
<dbReference type="Proteomes" id="UP001481413">
    <property type="component" value="Unassembled WGS sequence"/>
</dbReference>
<feature type="domain" description="GGDEF" evidence="5">
    <location>
        <begin position="491"/>
        <end position="626"/>
    </location>
</feature>
<feature type="chain" id="PRO_5045903746" description="diguanylate cyclase" evidence="4">
    <location>
        <begin position="37"/>
        <end position="629"/>
    </location>
</feature>
<evidence type="ECO:0000313" key="7">
    <source>
        <dbReference type="Proteomes" id="UP001481413"/>
    </source>
</evidence>
<comment type="catalytic activity">
    <reaction evidence="2">
        <text>2 GTP = 3',3'-c-di-GMP + 2 diphosphate</text>
        <dbReference type="Rhea" id="RHEA:24898"/>
        <dbReference type="ChEBI" id="CHEBI:33019"/>
        <dbReference type="ChEBI" id="CHEBI:37565"/>
        <dbReference type="ChEBI" id="CHEBI:58805"/>
        <dbReference type="EC" id="2.7.7.65"/>
    </reaction>
</comment>
<dbReference type="PANTHER" id="PTHR45138:SF9">
    <property type="entry name" value="DIGUANYLATE CYCLASE DGCM-RELATED"/>
    <property type="match status" value="1"/>
</dbReference>
<dbReference type="Pfam" id="PF07696">
    <property type="entry name" value="7TMR-DISMED2"/>
    <property type="match status" value="1"/>
</dbReference>
<protein>
    <recommendedName>
        <fullName evidence="1">diguanylate cyclase</fullName>
        <ecNumber evidence="1">2.7.7.65</ecNumber>
    </recommendedName>
</protein>
<keyword evidence="7" id="KW-1185">Reference proteome</keyword>
<evidence type="ECO:0000256" key="4">
    <source>
        <dbReference type="SAM" id="SignalP"/>
    </source>
</evidence>
<evidence type="ECO:0000256" key="2">
    <source>
        <dbReference type="ARBA" id="ARBA00034247"/>
    </source>
</evidence>
<evidence type="ECO:0000259" key="5">
    <source>
        <dbReference type="PROSITE" id="PS50887"/>
    </source>
</evidence>
<keyword evidence="3" id="KW-0812">Transmembrane</keyword>
<dbReference type="InterPro" id="IPR029787">
    <property type="entry name" value="Nucleotide_cyclase"/>
</dbReference>